<dbReference type="Gene3D" id="1.10.10.10">
    <property type="entry name" value="Winged helix-like DNA-binding domain superfamily/Winged helix DNA-binding domain"/>
    <property type="match status" value="1"/>
</dbReference>
<keyword evidence="2" id="KW-0238">DNA-binding</keyword>
<name>A0A8E2VIR0_9RHOB</name>
<dbReference type="GO" id="GO:0006355">
    <property type="term" value="P:regulation of DNA-templated transcription"/>
    <property type="evidence" value="ECO:0007669"/>
    <property type="project" value="InterPro"/>
</dbReference>
<protein>
    <submittedName>
        <fullName evidence="2">DNA-binding CsgD family transcriptional regulator</fullName>
    </submittedName>
</protein>
<dbReference type="EMBL" id="QAYC01000008">
    <property type="protein sequence ID" value="PTW48279.1"/>
    <property type="molecule type" value="Genomic_DNA"/>
</dbReference>
<gene>
    <name evidence="2" type="ORF">C8N38_10828</name>
</gene>
<feature type="domain" description="HTH luxR-type" evidence="1">
    <location>
        <begin position="190"/>
        <end position="255"/>
    </location>
</feature>
<dbReference type="InterPro" id="IPR016032">
    <property type="entry name" value="Sig_transdc_resp-reg_C-effctor"/>
</dbReference>
<keyword evidence="3" id="KW-1185">Reference proteome</keyword>
<accession>A0A8E2VIR0</accession>
<dbReference type="Gene3D" id="3.40.50.1820">
    <property type="entry name" value="alpha/beta hydrolase"/>
    <property type="match status" value="1"/>
</dbReference>
<dbReference type="Proteomes" id="UP000244037">
    <property type="component" value="Unassembled WGS sequence"/>
</dbReference>
<sequence length="580" mass="63888">MADSKTVRAMPEAPRPEAAADPLGALVCEIYGTALWPEAYERLVDAWDRAMARPGTLAAPLLDPEAARRHVDQALQILDTGTAFPDIDRLFALYAHLPALLVSAEGVVLRANGEADALLGADAACPGRDGASGPACATAGPGRRAQAQRLLQGRLPGSLVRRIPVTLEGTQPCDFVILFDRAVNTRVARDIAAAFDLSEAETEVLGLSLQCLSRKEIAARRGVSPETVKKQSERIFAKTGARSQLELTLISASMYRDPAAPARPGRPDFRACALPYFPDERVLCDGRRTVTYRVFGDAEGQPVLFLHGTYGFCLWPEQAEREAARRGYRVIVPIRPGYGNTTGTAPGDGVLPRIFDDIRQILDREGVRAASVVTLENDSFLGFAFANRCPYRVRALIAFAGVLPMTREVQYRRMDKWHRFVVGTAHYTPALIPLVARAGFHYAARIGREDFVRQVYGDSPPDLRVMADAATREVILAGTRVALSPRHLAHRAYAQEMREFARGDWTEAVEAARNRRLPVRFVNGTTDPIAPPETVQEFREDYPWIDFELHDDAGQFIFFSHWPRLFHALESLPGRAGPGA</sequence>
<dbReference type="Pfam" id="PF00196">
    <property type="entry name" value="GerE"/>
    <property type="match status" value="1"/>
</dbReference>
<dbReference type="CDD" id="cd06170">
    <property type="entry name" value="LuxR_C_like"/>
    <property type="match status" value="1"/>
</dbReference>
<dbReference type="OrthoDB" id="8107794at2"/>
<dbReference type="RefSeq" id="WP_146176263.1">
    <property type="nucleotide sequence ID" value="NZ_QAYC01000008.1"/>
</dbReference>
<dbReference type="InterPro" id="IPR036388">
    <property type="entry name" value="WH-like_DNA-bd_sf"/>
</dbReference>
<dbReference type="InterPro" id="IPR000792">
    <property type="entry name" value="Tscrpt_reg_LuxR_C"/>
</dbReference>
<evidence type="ECO:0000259" key="1">
    <source>
        <dbReference type="PROSITE" id="PS50043"/>
    </source>
</evidence>
<evidence type="ECO:0000313" key="2">
    <source>
        <dbReference type="EMBL" id="PTW48279.1"/>
    </source>
</evidence>
<dbReference type="InterPro" id="IPR000073">
    <property type="entry name" value="AB_hydrolase_1"/>
</dbReference>
<reference evidence="2 3" key="1">
    <citation type="submission" date="2018-04" db="EMBL/GenBank/DDBJ databases">
        <title>Genomic Encyclopedia of Archaeal and Bacterial Type Strains, Phase II (KMG-II): from individual species to whole genera.</title>
        <authorList>
            <person name="Goeker M."/>
        </authorList>
    </citation>
    <scope>NUCLEOTIDE SEQUENCE [LARGE SCALE GENOMIC DNA]</scope>
    <source>
        <strain evidence="2 3">DSM 19783</strain>
    </source>
</reference>
<dbReference type="InterPro" id="IPR029058">
    <property type="entry name" value="AB_hydrolase_fold"/>
</dbReference>
<dbReference type="Pfam" id="PF00561">
    <property type="entry name" value="Abhydrolase_1"/>
    <property type="match status" value="1"/>
</dbReference>
<dbReference type="SUPFAM" id="SSF53474">
    <property type="entry name" value="alpha/beta-Hydrolases"/>
    <property type="match status" value="1"/>
</dbReference>
<dbReference type="PROSITE" id="PS50043">
    <property type="entry name" value="HTH_LUXR_2"/>
    <property type="match status" value="1"/>
</dbReference>
<dbReference type="AlphaFoldDB" id="A0A8E2VIR0"/>
<organism evidence="2 3">
    <name type="scientific">Rhodovulum kholense</name>
    <dbReference type="NCBI Taxonomy" id="453584"/>
    <lineage>
        <taxon>Bacteria</taxon>
        <taxon>Pseudomonadati</taxon>
        <taxon>Pseudomonadota</taxon>
        <taxon>Alphaproteobacteria</taxon>
        <taxon>Rhodobacterales</taxon>
        <taxon>Paracoccaceae</taxon>
        <taxon>Rhodovulum</taxon>
    </lineage>
</organism>
<dbReference type="SMART" id="SM00421">
    <property type="entry name" value="HTH_LUXR"/>
    <property type="match status" value="1"/>
</dbReference>
<comment type="caution">
    <text evidence="2">The sequence shown here is derived from an EMBL/GenBank/DDBJ whole genome shotgun (WGS) entry which is preliminary data.</text>
</comment>
<dbReference type="GO" id="GO:0003677">
    <property type="term" value="F:DNA binding"/>
    <property type="evidence" value="ECO:0007669"/>
    <property type="project" value="UniProtKB-KW"/>
</dbReference>
<proteinExistence type="predicted"/>
<dbReference type="SUPFAM" id="SSF46894">
    <property type="entry name" value="C-terminal effector domain of the bipartite response regulators"/>
    <property type="match status" value="1"/>
</dbReference>
<evidence type="ECO:0000313" key="3">
    <source>
        <dbReference type="Proteomes" id="UP000244037"/>
    </source>
</evidence>